<dbReference type="OrthoDB" id="5404651at2759"/>
<feature type="compositionally biased region" description="Polar residues" evidence="1">
    <location>
        <begin position="414"/>
        <end position="423"/>
    </location>
</feature>
<feature type="region of interest" description="Disordered" evidence="1">
    <location>
        <begin position="369"/>
        <end position="490"/>
    </location>
</feature>
<gene>
    <name evidence="2" type="ORF">CLAFUR5_10544</name>
</gene>
<reference evidence="2" key="1">
    <citation type="submission" date="2021-12" db="EMBL/GenBank/DDBJ databases">
        <authorList>
            <person name="Zaccaron A."/>
            <person name="Stergiopoulos I."/>
        </authorList>
    </citation>
    <scope>NUCLEOTIDE SEQUENCE</scope>
    <source>
        <strain evidence="2">Race5_Kim</strain>
    </source>
</reference>
<evidence type="ECO:0000313" key="2">
    <source>
        <dbReference type="EMBL" id="UJO19772.1"/>
    </source>
</evidence>
<organism evidence="2 3">
    <name type="scientific">Passalora fulva</name>
    <name type="common">Tomato leaf mold</name>
    <name type="synonym">Cladosporium fulvum</name>
    <dbReference type="NCBI Taxonomy" id="5499"/>
    <lineage>
        <taxon>Eukaryota</taxon>
        <taxon>Fungi</taxon>
        <taxon>Dikarya</taxon>
        <taxon>Ascomycota</taxon>
        <taxon>Pezizomycotina</taxon>
        <taxon>Dothideomycetes</taxon>
        <taxon>Dothideomycetidae</taxon>
        <taxon>Mycosphaerellales</taxon>
        <taxon>Mycosphaerellaceae</taxon>
        <taxon>Fulvia</taxon>
    </lineage>
</organism>
<protein>
    <submittedName>
        <fullName evidence="2">Uncharacterized protein</fullName>
    </submittedName>
</protein>
<feature type="compositionally biased region" description="Low complexity" evidence="1">
    <location>
        <begin position="297"/>
        <end position="306"/>
    </location>
</feature>
<feature type="compositionally biased region" description="Gly residues" evidence="1">
    <location>
        <begin position="479"/>
        <end position="490"/>
    </location>
</feature>
<keyword evidence="3" id="KW-1185">Reference proteome</keyword>
<feature type="region of interest" description="Disordered" evidence="1">
    <location>
        <begin position="1"/>
        <end position="78"/>
    </location>
</feature>
<evidence type="ECO:0000256" key="1">
    <source>
        <dbReference type="SAM" id="MobiDB-lite"/>
    </source>
</evidence>
<feature type="compositionally biased region" description="Polar residues" evidence="1">
    <location>
        <begin position="1"/>
        <end position="10"/>
    </location>
</feature>
<dbReference type="RefSeq" id="XP_047764138.1">
    <property type="nucleotide sequence ID" value="XM_047909692.1"/>
</dbReference>
<dbReference type="KEGG" id="ffu:CLAFUR5_10544"/>
<feature type="compositionally biased region" description="Polar residues" evidence="1">
    <location>
        <begin position="262"/>
        <end position="280"/>
    </location>
</feature>
<sequence>MDSQLPQDTLDSLLLPATPELSHSAIPPNTAAALSNLQAGRADNPTPPPSTQIPTSSNRTKTPTPPVSHISTPPPTIENAVQGTRFTESTSGTMSLADVESASNEQLKTKVMELQAAVQEAKMSAAHHKLQYQMLSQESAAALECMKMEASMSEQENRIIHKAEHARAATTPVQTLQEGTIPVHKELYQRMCRHIQLLRESNNSLTAQFEQQQQYVERQDDEIASLTDKVDLMRQRIHAHREQAQKYRQPHTSRHMEGTPRSVYSTPQHIRSHAATQRQPQPFAALLQASEMASQESARTAAGRGSSSKKGHTRNANSMSSLPSTPHRSQRVQQPFYHTPSGRHQPLKVPSTATMPRTSALRTPDVYSQQSLPVPQQQGPPSDGTVSASDNDYDSEAETDIIEQDDEVPESEASRSASQMLRTSQEEQQAKRESFKGSGMLPPKTDSMRQTKLFGQVRKAGVDRSDGPPAKRARTSEGVGLGIAGAGVRD</sequence>
<feature type="compositionally biased region" description="Basic and acidic residues" evidence="1">
    <location>
        <begin position="424"/>
        <end position="435"/>
    </location>
</feature>
<dbReference type="EMBL" id="CP090169">
    <property type="protein sequence ID" value="UJO19772.1"/>
    <property type="molecule type" value="Genomic_DNA"/>
</dbReference>
<name>A0A9Q8PCB1_PASFU</name>
<dbReference type="GeneID" id="71990422"/>
<dbReference type="OMA" id="HGHTRGA"/>
<feature type="compositionally biased region" description="Polar residues" evidence="1">
    <location>
        <begin position="314"/>
        <end position="333"/>
    </location>
</feature>
<feature type="compositionally biased region" description="Polar residues" evidence="1">
    <location>
        <begin position="369"/>
        <end position="390"/>
    </location>
</feature>
<feature type="region of interest" description="Disordered" evidence="1">
    <location>
        <begin position="241"/>
        <end position="354"/>
    </location>
</feature>
<accession>A0A9Q8PCB1</accession>
<evidence type="ECO:0000313" key="3">
    <source>
        <dbReference type="Proteomes" id="UP000756132"/>
    </source>
</evidence>
<proteinExistence type="predicted"/>
<feature type="compositionally biased region" description="Acidic residues" evidence="1">
    <location>
        <begin position="391"/>
        <end position="410"/>
    </location>
</feature>
<dbReference type="Proteomes" id="UP000756132">
    <property type="component" value="Chromosome 7"/>
</dbReference>
<reference evidence="2" key="2">
    <citation type="journal article" date="2022" name="Microb. Genom.">
        <title>A chromosome-scale genome assembly of the tomato pathogen Cladosporium fulvum reveals a compartmentalized genome architecture and the presence of a dispensable chromosome.</title>
        <authorList>
            <person name="Zaccaron A.Z."/>
            <person name="Chen L.H."/>
            <person name="Samaras A."/>
            <person name="Stergiopoulos I."/>
        </authorList>
    </citation>
    <scope>NUCLEOTIDE SEQUENCE</scope>
    <source>
        <strain evidence="2">Race5_Kim</strain>
    </source>
</reference>
<dbReference type="AlphaFoldDB" id="A0A9Q8PCB1"/>